<keyword evidence="1" id="KW-0540">Nuclease</keyword>
<organism evidence="1 2">
    <name type="scientific">Olivibacter jilunii</name>
    <dbReference type="NCBI Taxonomy" id="985016"/>
    <lineage>
        <taxon>Bacteria</taxon>
        <taxon>Pseudomonadati</taxon>
        <taxon>Bacteroidota</taxon>
        <taxon>Sphingobacteriia</taxon>
        <taxon>Sphingobacteriales</taxon>
        <taxon>Sphingobacteriaceae</taxon>
        <taxon>Olivibacter</taxon>
    </lineage>
</organism>
<protein>
    <submittedName>
        <fullName evidence="1">HNH endonuclease</fullName>
    </submittedName>
</protein>
<gene>
    <name evidence="1" type="ORF">ACFS6J_15025</name>
</gene>
<evidence type="ECO:0000313" key="2">
    <source>
        <dbReference type="Proteomes" id="UP001597560"/>
    </source>
</evidence>
<accession>A0ABW6B187</accession>
<name>A0ABW6B187_9SPHI</name>
<evidence type="ECO:0000313" key="1">
    <source>
        <dbReference type="EMBL" id="MFD2963112.1"/>
    </source>
</evidence>
<reference evidence="2" key="1">
    <citation type="journal article" date="2019" name="Int. J. Syst. Evol. Microbiol.">
        <title>The Global Catalogue of Microorganisms (GCM) 10K type strain sequencing project: providing services to taxonomists for standard genome sequencing and annotation.</title>
        <authorList>
            <consortium name="The Broad Institute Genomics Platform"/>
            <consortium name="The Broad Institute Genome Sequencing Center for Infectious Disease"/>
            <person name="Wu L."/>
            <person name="Ma J."/>
        </authorList>
    </citation>
    <scope>NUCLEOTIDE SEQUENCE [LARGE SCALE GENOMIC DNA]</scope>
    <source>
        <strain evidence="2">KCTC 23098</strain>
    </source>
</reference>
<dbReference type="EMBL" id="JBHUPA010000007">
    <property type="protein sequence ID" value="MFD2963112.1"/>
    <property type="molecule type" value="Genomic_DNA"/>
</dbReference>
<keyword evidence="1" id="KW-0378">Hydrolase</keyword>
<comment type="caution">
    <text evidence="1">The sequence shown here is derived from an EMBL/GenBank/DDBJ whole genome shotgun (WGS) entry which is preliminary data.</text>
</comment>
<dbReference type="GO" id="GO:0004519">
    <property type="term" value="F:endonuclease activity"/>
    <property type="evidence" value="ECO:0007669"/>
    <property type="project" value="UniProtKB-KW"/>
</dbReference>
<dbReference type="RefSeq" id="WP_003012811.1">
    <property type="nucleotide sequence ID" value="NZ_JBHUPA010000007.1"/>
</dbReference>
<sequence length="282" mass="33434">MIKINRSNLAIIAGNYLKELKKKRFNKKKNNVLQNFWVNNKDRIIKSNDLNSIIQEFQALNQDGFDDFKKYMIGQYEEIFYNQKIGKWLSKQLDIKTCPYCNRQYTFTIEKGTKTIRPEFDHFHSKSEFPYLALSFYNLIPSCSICNHTKLDDLIDTSPYNEGFEDNFKFRVKTKTGEEESLDWALEENIEIDFSDTNLNIGAFALKELYNEHIDYVKEIIDKAQAYNHSYYTSLIDSYKGLGKQEADIDRFIWGNYLENAEHERRPLSKLTRDILQQLKIK</sequence>
<keyword evidence="2" id="KW-1185">Reference proteome</keyword>
<keyword evidence="1" id="KW-0255">Endonuclease</keyword>
<proteinExistence type="predicted"/>
<dbReference type="Proteomes" id="UP001597560">
    <property type="component" value="Unassembled WGS sequence"/>
</dbReference>
<dbReference type="Gene3D" id="1.10.30.50">
    <property type="match status" value="1"/>
</dbReference>